<feature type="compositionally biased region" description="Basic and acidic residues" evidence="1">
    <location>
        <begin position="159"/>
        <end position="172"/>
    </location>
</feature>
<evidence type="ECO:0000256" key="1">
    <source>
        <dbReference type="SAM" id="MobiDB-lite"/>
    </source>
</evidence>
<dbReference type="AlphaFoldDB" id="A0A2P2BSI3"/>
<reference evidence="2 3" key="1">
    <citation type="submission" date="2014-09" db="EMBL/GenBank/DDBJ databases">
        <authorList>
            <person name="Hornung B.V."/>
        </authorList>
    </citation>
    <scope>NUCLEOTIDE SEQUENCE [LARGE SCALE GENOMIC DNA]</scope>
    <source>
        <strain evidence="2 3">FRIFI</strain>
    </source>
</reference>
<gene>
    <name evidence="2" type="ORF">FRIFI_1814</name>
</gene>
<dbReference type="Proteomes" id="UP000245695">
    <property type="component" value="Chromosome 1"/>
</dbReference>
<evidence type="ECO:0000313" key="2">
    <source>
        <dbReference type="EMBL" id="CEI73345.1"/>
    </source>
</evidence>
<evidence type="ECO:0000313" key="3">
    <source>
        <dbReference type="Proteomes" id="UP000245695"/>
    </source>
</evidence>
<proteinExistence type="predicted"/>
<name>A0A2P2BSI3_9FIRM</name>
<keyword evidence="3" id="KW-1185">Reference proteome</keyword>
<protein>
    <submittedName>
        <fullName evidence="2">Primosome, DnaD subunit</fullName>
    </submittedName>
</protein>
<feature type="region of interest" description="Disordered" evidence="1">
    <location>
        <begin position="156"/>
        <end position="222"/>
    </location>
</feature>
<organism evidence="2 3">
    <name type="scientific">Romboutsia hominis</name>
    <dbReference type="NCBI Taxonomy" id="1507512"/>
    <lineage>
        <taxon>Bacteria</taxon>
        <taxon>Bacillati</taxon>
        <taxon>Bacillota</taxon>
        <taxon>Clostridia</taxon>
        <taxon>Peptostreptococcales</taxon>
        <taxon>Peptostreptococcaceae</taxon>
        <taxon>Romboutsia</taxon>
    </lineage>
</organism>
<accession>A0A2P2BSI3</accession>
<dbReference type="RefSeq" id="WP_166505669.1">
    <property type="nucleotide sequence ID" value="NZ_LN650648.1"/>
</dbReference>
<dbReference type="EMBL" id="LN650648">
    <property type="protein sequence ID" value="CEI73345.1"/>
    <property type="molecule type" value="Genomic_DNA"/>
</dbReference>
<dbReference type="KEGG" id="rhom:FRIFI_1814"/>
<feature type="compositionally biased region" description="Basic and acidic residues" evidence="1">
    <location>
        <begin position="196"/>
        <end position="222"/>
    </location>
</feature>
<sequence length="222" mass="26078">MALYRYVRVEFWKNPKVLEEMTPEDKLFMLYLLTNPSTTQIGIYRLSKKQMAFELGYSVESISCMIDRFVNVYGAIKYNEDTREIGIKNWGKYNFSRLGKPMIDCIKKELLEVEDKSMIEFVLQKINSLTVRSLYEKYLNTSENICFDDTSTSRTTIRGQKEKQKQKEKENNNIENDLAGGSIYGYGDKSIKNGKYSREYKDKNGKSFKKPSEEELEFARRL</sequence>